<feature type="compositionally biased region" description="Basic and acidic residues" evidence="2">
    <location>
        <begin position="1570"/>
        <end position="1588"/>
    </location>
</feature>
<feature type="compositionally biased region" description="Polar residues" evidence="2">
    <location>
        <begin position="1554"/>
        <end position="1566"/>
    </location>
</feature>
<dbReference type="SUPFAM" id="SSF51261">
    <property type="entry name" value="Duplicated hybrid motif"/>
    <property type="match status" value="1"/>
</dbReference>
<dbReference type="PANTHER" id="PTHR21666:SF270">
    <property type="entry name" value="MUREIN HYDROLASE ACTIVATOR ENVC"/>
    <property type="match status" value="1"/>
</dbReference>
<keyword evidence="1" id="KW-0175">Coiled coil</keyword>
<evidence type="ECO:0000256" key="1">
    <source>
        <dbReference type="SAM" id="Coils"/>
    </source>
</evidence>
<evidence type="ECO:0000313" key="4">
    <source>
        <dbReference type="EMBL" id="TGL87871.1"/>
    </source>
</evidence>
<feature type="domain" description="M23ase beta-sheet core" evidence="3">
    <location>
        <begin position="1973"/>
        <end position="2073"/>
    </location>
</feature>
<gene>
    <name evidence="4" type="ORF">EHQ69_17415</name>
</gene>
<name>A0A4Z1A8Y2_9LEPT</name>
<dbReference type="Proteomes" id="UP000298263">
    <property type="component" value="Unassembled WGS sequence"/>
</dbReference>
<organism evidence="4 5">
    <name type="scientific">Leptospira congkakensis</name>
    <dbReference type="NCBI Taxonomy" id="2484932"/>
    <lineage>
        <taxon>Bacteria</taxon>
        <taxon>Pseudomonadati</taxon>
        <taxon>Spirochaetota</taxon>
        <taxon>Spirochaetia</taxon>
        <taxon>Leptospirales</taxon>
        <taxon>Leptospiraceae</taxon>
        <taxon>Leptospira</taxon>
    </lineage>
</organism>
<proteinExistence type="predicted"/>
<protein>
    <submittedName>
        <fullName evidence="4">TIGR04388 family protein</fullName>
    </submittedName>
</protein>
<feature type="region of interest" description="Disordered" evidence="2">
    <location>
        <begin position="1499"/>
        <end position="1520"/>
    </location>
</feature>
<dbReference type="Gene3D" id="2.70.70.10">
    <property type="entry name" value="Glucose Permease (Domain IIA)"/>
    <property type="match status" value="1"/>
</dbReference>
<dbReference type="PANTHER" id="PTHR21666">
    <property type="entry name" value="PEPTIDASE-RELATED"/>
    <property type="match status" value="1"/>
</dbReference>
<dbReference type="Pfam" id="PF01551">
    <property type="entry name" value="Peptidase_M23"/>
    <property type="match status" value="1"/>
</dbReference>
<comment type="caution">
    <text evidence="4">The sequence shown here is derived from an EMBL/GenBank/DDBJ whole genome shotgun (WGS) entry which is preliminary data.</text>
</comment>
<reference evidence="4" key="1">
    <citation type="journal article" date="2019" name="PLoS Negl. Trop. Dis.">
        <title>Revisiting the worldwide diversity of Leptospira species in the environment.</title>
        <authorList>
            <person name="Vincent A.T."/>
            <person name="Schiettekatte O."/>
            <person name="Bourhy P."/>
            <person name="Veyrier F.J."/>
            <person name="Picardeau M."/>
        </authorList>
    </citation>
    <scope>NUCLEOTIDE SEQUENCE [LARGE SCALE GENOMIC DNA]</scope>
    <source>
        <strain evidence="4">201702422</strain>
    </source>
</reference>
<evidence type="ECO:0000313" key="5">
    <source>
        <dbReference type="Proteomes" id="UP000298263"/>
    </source>
</evidence>
<dbReference type="EMBL" id="RQGP01000027">
    <property type="protein sequence ID" value="TGL87871.1"/>
    <property type="molecule type" value="Genomic_DNA"/>
</dbReference>
<dbReference type="InterPro" id="IPR011055">
    <property type="entry name" value="Dup_hybrid_motif"/>
</dbReference>
<feature type="region of interest" description="Disordered" evidence="2">
    <location>
        <begin position="1950"/>
        <end position="1983"/>
    </location>
</feature>
<accession>A0A4Z1A8Y2</accession>
<feature type="coiled-coil region" evidence="1">
    <location>
        <begin position="1680"/>
        <end position="1707"/>
    </location>
</feature>
<sequence>MILKSSFAFRSILVIGSLFLFICSVYGQSLSETWNVPSYQSSDYSEFYGNVYFSNSMEEWDYRVEEVLSFSMSQWLKNADQMIQQILSEEHGEDAFISNEGYLDERTRSLYSEVSVLYSEWERKLSEDFFDNRNAFLHKLETGKVDSLYLQRLGQESLFAEYTEEERTLAENRNRILESASEWEFEWYQTRQEGLDSFANAFSGLQDDYDDYIRSLQETDFQFSENLNAINSYKETIKTALRSVVSQLRTGLESSCEISSGCQYKNADGSYNEAGKIFYKFTNELSEELDNSEIDPDSLLTSISTKIREFLTDESNKAFSEHEVFQNQIYTYQTGFQINLDQTKSSFDLGSAEWKIRNQTYHDLTSDLKYENWLSGGAGEVGTFSRIEDLEMRGIFQSIHHGDSERLISIINSKLGGGKRVQTLISANLYTDAFHFINNDQFAGFYIPFDTAHHTNGNLMLDGKSKYGQWIADRYITILTPDKHYFQMGAIGYSVLYEMFDENSSKSSLYWKENSAQLGGQSNHFQNTLLPAVMQWESKVKEYAGTYDEWKENRESLVREATAKLEANRQALEHSKEDWLQRIEEEKKEGLKSWVNLYELGEKAETPVPSFSSPSQKIEELDRTKLATYQSLVSNPEISNGIQIGGVGLLEEFQRTITGVNQYASVIQMNSELEEFQRSEQKKLINQMTYAINSEALGGRSLTKEESILVGTYDSSLLSQEELRRFGSCYENPNANICNTLLKKEFEVSFDSDNGVLTLRKEIFDGLLASKNEKGEYTAGKTEEVRYIQLSSLDKVQTPVGKSFFTIWKDEDWDSLYESKTKIVENYYKDSLQKDAKSISSNINSIYNTDYRNQKLFIERKNTKENADSLFQELALAYFTGGAAGVRASLKGKVESAINSELAKAWITATGGNPEDIQKVSMFFDFLRGRKEINDKKQKNTVVSLKNPLDILNPIEQLKLSSQAGKAYLEHAKATLTSSFDFINNASGGIFGTVVNTLFMLPAVTIGNVLIGKDKMDAILAKKNAQVDRIKEIKANEVSMAKSAVSQALAKATGLPLELVSAGVGDFVSSRDAKKAREAIEKNPFANSSTNAYGVAGGIVKSALMAVGYKESELQHMLLQANRLGSSTSFNQSSVSLASLGLMEKSFTMNATGTSFQSQLLNIKDKDRVVEELAKRALAEQMAATWGIDVSIAKGFIDKGYGDYRTRENNEKAKSKAIEQTAITTVSVLVTMGASSALKAADAAAKTAVATTNTVVTTTSATATTGSSFLTTIGNAVKYVGQGANNLLGIASSSAMNTGQALVNATLQGIAGSKNGVDGTLAGVANGLLGGTMRSDLLKKFKDVYLGGVTPGLGVTYSSDSGWGGMVGFGNTTSNASVSFSRKGDTTVQGSYSLGNSGFQLAGDVTTNGSSNFGFNYNPTGEGARRDWNFSLMYDIAGTGLSASVGYTDPKSTLGLTSTLSGDGLSTSAELTGVRIATNGPNGFQLDDMNFAEQNINAAQDKTQDDQKSNQSSDQNLPEREEDFARDLNDAGGALLNLLAGGAAILVGLFGGLPSTSSGEQTTPETSAALERERRREEEDGMENDLKTIDPPLPPNLVPVIPVPGTNNGDLLKSPLPLILSAVDHFPPIDNKQINSNEVNSRVNDLKVSVANYNREIETQINAIKESDPKLKDPQNKELVKKLQVEKKNAEKIARVQEAQIRSLESKTPLISGTRPMNLESGITNIVTFEQNKNQKEIHDQIREFVKGGQLSEDVKKRLDQEKQSLPEYKKLKELQGQKDLLEADFQMNNLDRVNEIQFGGINQPNDLQNLLTTNPQKYNEYVKSVNEIQKQIDQLTLPIKKIDAEFEVRAKVEKYKEMGIGIEFSKNDSDLNYKLEQLNRAFGVENSRQDQIAALDNLKGKNVSFSKPLFDTIVTPTEGVAIKPAPGQGNLSIYQTADGKEIRRPIPMSESDVVTSRPDDKRVNPVYGKIGPHTGTDYSLPVGTENASVMEGTVEKVENSPNSFLNSADGGTHNGGSVRIESSNDNPKIRTTYYHLSQVNVQPGDKVKMGDLIGRSGNSGNSGGPHLHFIVEVKVGEDWILQKNEEFDWSGVP</sequence>
<dbReference type="OrthoDB" id="345532at2"/>
<dbReference type="InterPro" id="IPR050570">
    <property type="entry name" value="Cell_wall_metabolism_enzyme"/>
</dbReference>
<dbReference type="InterPro" id="IPR016047">
    <property type="entry name" value="M23ase_b-sheet_dom"/>
</dbReference>
<feature type="coiled-coil region" evidence="1">
    <location>
        <begin position="540"/>
        <end position="589"/>
    </location>
</feature>
<dbReference type="CDD" id="cd12797">
    <property type="entry name" value="M23_peptidase"/>
    <property type="match status" value="1"/>
</dbReference>
<dbReference type="NCBIfam" id="TIGR04388">
    <property type="entry name" value="Lepto_longest"/>
    <property type="match status" value="1"/>
</dbReference>
<dbReference type="InterPro" id="IPR030885">
    <property type="entry name" value="Lepto_longest"/>
</dbReference>
<dbReference type="GO" id="GO:0004222">
    <property type="term" value="F:metalloendopeptidase activity"/>
    <property type="evidence" value="ECO:0007669"/>
    <property type="project" value="TreeGrafter"/>
</dbReference>
<dbReference type="RefSeq" id="WP_135587028.1">
    <property type="nucleotide sequence ID" value="NZ_RQGO01000001.1"/>
</dbReference>
<evidence type="ECO:0000259" key="3">
    <source>
        <dbReference type="Pfam" id="PF01551"/>
    </source>
</evidence>
<evidence type="ECO:0000256" key="2">
    <source>
        <dbReference type="SAM" id="MobiDB-lite"/>
    </source>
</evidence>
<keyword evidence="5" id="KW-1185">Reference proteome</keyword>
<feature type="region of interest" description="Disordered" evidence="2">
    <location>
        <begin position="1554"/>
        <end position="1593"/>
    </location>
</feature>